<dbReference type="PANTHER" id="PTHR32332">
    <property type="entry name" value="2-NITROPROPANE DIOXYGENASE"/>
    <property type="match status" value="1"/>
</dbReference>
<proteinExistence type="predicted"/>
<dbReference type="SUPFAM" id="SSF51412">
    <property type="entry name" value="Inosine monophosphate dehydrogenase (IMPDH)"/>
    <property type="match status" value="1"/>
</dbReference>
<reference evidence="1 2" key="1">
    <citation type="submission" date="2020-08" db="EMBL/GenBank/DDBJ databases">
        <title>Genomic Encyclopedia of Type Strains, Phase IV (KMG-IV): sequencing the most valuable type-strain genomes for metagenomic binning, comparative biology and taxonomic classification.</title>
        <authorList>
            <person name="Goeker M."/>
        </authorList>
    </citation>
    <scope>NUCLEOTIDE SEQUENCE [LARGE SCALE GENOMIC DNA]</scope>
    <source>
        <strain evidence="1 2">DSM 102189</strain>
    </source>
</reference>
<accession>A0A841L7J8</accession>
<dbReference type="Gene3D" id="3.20.20.70">
    <property type="entry name" value="Aldolase class I"/>
    <property type="match status" value="1"/>
</dbReference>
<dbReference type="EMBL" id="JACIIV010000016">
    <property type="protein sequence ID" value="MBB6228186.1"/>
    <property type="molecule type" value="Genomic_DNA"/>
</dbReference>
<dbReference type="InterPro" id="IPR013785">
    <property type="entry name" value="Aldolase_TIM"/>
</dbReference>
<comment type="caution">
    <text evidence="1">The sequence shown here is derived from an EMBL/GenBank/DDBJ whole genome shotgun (WGS) entry which is preliminary data.</text>
</comment>
<keyword evidence="2" id="KW-1185">Reference proteome</keyword>
<dbReference type="GO" id="GO:0051213">
    <property type="term" value="F:dioxygenase activity"/>
    <property type="evidence" value="ECO:0007669"/>
    <property type="project" value="UniProtKB-KW"/>
</dbReference>
<organism evidence="1 2">
    <name type="scientific">Polymorphobacter multimanifer</name>
    <dbReference type="NCBI Taxonomy" id="1070431"/>
    <lineage>
        <taxon>Bacteria</taxon>
        <taxon>Pseudomonadati</taxon>
        <taxon>Pseudomonadota</taxon>
        <taxon>Alphaproteobacteria</taxon>
        <taxon>Sphingomonadales</taxon>
        <taxon>Sphingosinicellaceae</taxon>
        <taxon>Polymorphobacter</taxon>
    </lineage>
</organism>
<gene>
    <name evidence="1" type="ORF">FHS79_002371</name>
</gene>
<keyword evidence="1" id="KW-0560">Oxidoreductase</keyword>
<name>A0A841L7J8_9SPHN</name>
<sequence>MTILQGIGSITMGGREVWPLVEGGKGVAATNHQSSGAWAMAGGVGTISAVNADSYDPTGKIIPQVYNALTRRERHEELVEYAIEGAAQQVTRAYEMASSELQRGIGGININVLWEMGGAQRVLHGVLERTKGMVNGVTCGAGMPYKLSEIAAHYGVHYYPIISSARAFRALWKRAYSKAAEWLGAVVYEDPWLAGGHNGLSNAEDPRVPQDPYPRVKDLRATMRETGISDSVPIIMAGGVWRLDEWTDWLDNPELGTIVFQFGTRPLLTKESPIPEGWKARLMTLEKGDVLLHKFSPTGFYSSAVRNPFLRDLEARSERQVAFSTTATGDHQFQLDVGVGAKRYWVTRDDLLRAREWHGEGFTDALKTPDNTLVFVTPDSKAMIRKDQADCMGCLSQCAFSSWSDTETNTTGRLADPRSFCIQKTLQDIAHGGDTEQNLMFGGHSAYRFASDPFYSNGFVPTVKQLVDRILTGA</sequence>
<dbReference type="Pfam" id="PF03060">
    <property type="entry name" value="NMO"/>
    <property type="match status" value="1"/>
</dbReference>
<dbReference type="Proteomes" id="UP000538147">
    <property type="component" value="Unassembled WGS sequence"/>
</dbReference>
<dbReference type="RefSeq" id="WP_184200065.1">
    <property type="nucleotide sequence ID" value="NZ_JACIIV010000016.1"/>
</dbReference>
<evidence type="ECO:0000313" key="2">
    <source>
        <dbReference type="Proteomes" id="UP000538147"/>
    </source>
</evidence>
<protein>
    <submittedName>
        <fullName evidence="1">NAD(P)H-dependent flavin oxidoreductase YrpB (Nitropropane dioxygenase family)</fullName>
    </submittedName>
</protein>
<dbReference type="PANTHER" id="PTHR32332:SF18">
    <property type="entry name" value="2-NITROPROPANE DIOXYGENASE"/>
    <property type="match status" value="1"/>
</dbReference>
<dbReference type="AlphaFoldDB" id="A0A841L7J8"/>
<evidence type="ECO:0000313" key="1">
    <source>
        <dbReference type="EMBL" id="MBB6228186.1"/>
    </source>
</evidence>
<keyword evidence="1" id="KW-0223">Dioxygenase</keyword>